<reference evidence="2" key="1">
    <citation type="journal article" date="2022" name="Int. J. Mol. Sci.">
        <title>Draft Genome of Tanacetum Coccineum: Genomic Comparison of Closely Related Tanacetum-Family Plants.</title>
        <authorList>
            <person name="Yamashiro T."/>
            <person name="Shiraishi A."/>
            <person name="Nakayama K."/>
            <person name="Satake H."/>
        </authorList>
    </citation>
    <scope>NUCLEOTIDE SEQUENCE</scope>
</reference>
<dbReference type="EMBL" id="BQNB010014376">
    <property type="protein sequence ID" value="GJT27427.1"/>
    <property type="molecule type" value="Genomic_DNA"/>
</dbReference>
<accession>A0ABQ5CLG6</accession>
<name>A0ABQ5CLG6_9ASTR</name>
<feature type="region of interest" description="Disordered" evidence="1">
    <location>
        <begin position="172"/>
        <end position="198"/>
    </location>
</feature>
<sequence length="312" mass="34829">MASTSKASRSKRARFLMLDLKNLRRYHNESVSDYLARAKTMADCLATIVDDPVDLVACVISGLRFNFWELHTTLMARAEPPVTFYDLHSILVAHEATLQKKNAKTSSSPRLTARQRREFTDRLCKAVASLRLLLISPLGNQSSGGHNGNGNGLPIFHAQTTTTTKLPILKQENGNSFKPVPQTTTNADGSSTSLIPGPVTTKEKVQKKNDVKARSMLLMALPNEHLMKFNQYKDAKTLFTAIQTRFGGNEAIKKTQKTLLKKMYENFCAPSTESIDSIFNRLQNIISQLAILGENISQEDLNLKFLRSLPFE</sequence>
<keyword evidence="3" id="KW-1185">Reference proteome</keyword>
<gene>
    <name evidence="2" type="ORF">Tco_0907702</name>
</gene>
<dbReference type="Pfam" id="PF14223">
    <property type="entry name" value="Retrotran_gag_2"/>
    <property type="match status" value="1"/>
</dbReference>
<reference evidence="2" key="2">
    <citation type="submission" date="2022-01" db="EMBL/GenBank/DDBJ databases">
        <authorList>
            <person name="Yamashiro T."/>
            <person name="Shiraishi A."/>
            <person name="Satake H."/>
            <person name="Nakayama K."/>
        </authorList>
    </citation>
    <scope>NUCLEOTIDE SEQUENCE</scope>
</reference>
<evidence type="ECO:0000256" key="1">
    <source>
        <dbReference type="SAM" id="MobiDB-lite"/>
    </source>
</evidence>
<evidence type="ECO:0000313" key="2">
    <source>
        <dbReference type="EMBL" id="GJT27427.1"/>
    </source>
</evidence>
<organism evidence="2 3">
    <name type="scientific">Tanacetum coccineum</name>
    <dbReference type="NCBI Taxonomy" id="301880"/>
    <lineage>
        <taxon>Eukaryota</taxon>
        <taxon>Viridiplantae</taxon>
        <taxon>Streptophyta</taxon>
        <taxon>Embryophyta</taxon>
        <taxon>Tracheophyta</taxon>
        <taxon>Spermatophyta</taxon>
        <taxon>Magnoliopsida</taxon>
        <taxon>eudicotyledons</taxon>
        <taxon>Gunneridae</taxon>
        <taxon>Pentapetalae</taxon>
        <taxon>asterids</taxon>
        <taxon>campanulids</taxon>
        <taxon>Asterales</taxon>
        <taxon>Asteraceae</taxon>
        <taxon>Asteroideae</taxon>
        <taxon>Anthemideae</taxon>
        <taxon>Anthemidinae</taxon>
        <taxon>Tanacetum</taxon>
    </lineage>
</organism>
<protein>
    <submittedName>
        <fullName evidence="2">Uncharacterized protein</fullName>
    </submittedName>
</protein>
<dbReference type="Proteomes" id="UP001151760">
    <property type="component" value="Unassembled WGS sequence"/>
</dbReference>
<proteinExistence type="predicted"/>
<comment type="caution">
    <text evidence="2">The sequence shown here is derived from an EMBL/GenBank/DDBJ whole genome shotgun (WGS) entry which is preliminary data.</text>
</comment>
<feature type="compositionally biased region" description="Polar residues" evidence="1">
    <location>
        <begin position="172"/>
        <end position="194"/>
    </location>
</feature>
<dbReference type="PANTHER" id="PTHR47481:SF31">
    <property type="entry name" value="OS01G0873500 PROTEIN"/>
    <property type="match status" value="1"/>
</dbReference>
<evidence type="ECO:0000313" key="3">
    <source>
        <dbReference type="Proteomes" id="UP001151760"/>
    </source>
</evidence>
<dbReference type="PANTHER" id="PTHR47481">
    <property type="match status" value="1"/>
</dbReference>